<dbReference type="PANTHER" id="PTHR22550:SF5">
    <property type="entry name" value="LEUCINE ZIPPER PROTEIN 4"/>
    <property type="match status" value="1"/>
</dbReference>
<feature type="transmembrane region" description="Helical" evidence="3">
    <location>
        <begin position="446"/>
        <end position="470"/>
    </location>
</feature>
<keyword evidence="3" id="KW-1133">Transmembrane helix</keyword>
<comment type="caution">
    <text evidence="4">The sequence shown here is derived from an EMBL/GenBank/DDBJ whole genome shotgun (WGS) entry which is preliminary data.</text>
</comment>
<keyword evidence="3" id="KW-0812">Transmembrane</keyword>
<evidence type="ECO:0000256" key="2">
    <source>
        <dbReference type="ARBA" id="ARBA00023136"/>
    </source>
</evidence>
<dbReference type="Proteomes" id="UP000036356">
    <property type="component" value="Unassembled WGS sequence"/>
</dbReference>
<dbReference type="RefSeq" id="WP_083995913.1">
    <property type="nucleotide sequence ID" value="NZ_LDZY01000003.1"/>
</dbReference>
<keyword evidence="2 3" id="KW-0472">Membrane</keyword>
<dbReference type="InterPro" id="IPR004995">
    <property type="entry name" value="Spore_Ger"/>
</dbReference>
<evidence type="ECO:0000256" key="1">
    <source>
        <dbReference type="ARBA" id="ARBA00005278"/>
    </source>
</evidence>
<feature type="transmembrane region" description="Helical" evidence="3">
    <location>
        <begin position="361"/>
        <end position="379"/>
    </location>
</feature>
<proteinExistence type="inferred from homology"/>
<dbReference type="GO" id="GO:0016020">
    <property type="term" value="C:membrane"/>
    <property type="evidence" value="ECO:0007669"/>
    <property type="project" value="InterPro"/>
</dbReference>
<evidence type="ECO:0000313" key="5">
    <source>
        <dbReference type="Proteomes" id="UP000036356"/>
    </source>
</evidence>
<sequence>MRSWMKMLKELTLRPKVHQVRKSPAYSFDEDLAKPVSGQKAKEILSKSSDIVFREFYLQGKESIPCLMAGVDGLVDKNLLDQFVLKPLMVDLPGRRELAQLTLSNVVDSTIQYLLPGLEIKKISKLSDAINAILSGDAVIFFGESKEAIVIGARGWANAGINEPVAESVIKGPHEGFTETLRINTSLLRRKIKHPSLRLISLKLGELTNTDIVVTYVDKVASPDIVSEVLKRLSTIKMDGVLESGYIEEMIEDFPYSPFPQIAYTERPDVLAGKLLEGKVGIMVDGTPIVLVVPAILTQFLNVNEDYYQRAMTAVLFRFVRYIGAFIAVTAPSVYIAVTTFHQEIIPTDLLMSISAGREGVPFPALLEALLMTIVLEILQEAGLRLPRPIGQTIGIVGALIIGDAAVKASLVSPLMVIVIGITAVSSYAIPYYDLSLAVRLTRFPLMILAGSLGFFGVAVGFYAGLIHLLSLRSFGVPYMSPIAPMRIRSLLQDTFVRAPWWAMKRRPQLLEIENPQSGGKGKE</sequence>
<accession>A0A0J1FUN7</accession>
<feature type="transmembrane region" description="Helical" evidence="3">
    <location>
        <begin position="415"/>
        <end position="434"/>
    </location>
</feature>
<dbReference type="GO" id="GO:0009847">
    <property type="term" value="P:spore germination"/>
    <property type="evidence" value="ECO:0007669"/>
    <property type="project" value="InterPro"/>
</dbReference>
<feature type="transmembrane region" description="Helical" evidence="3">
    <location>
        <begin position="319"/>
        <end position="341"/>
    </location>
</feature>
<dbReference type="EMBL" id="LDZY01000003">
    <property type="protein sequence ID" value="KLU67154.1"/>
    <property type="molecule type" value="Genomic_DNA"/>
</dbReference>
<dbReference type="STRING" id="476652.DEAC_c10980"/>
<dbReference type="AlphaFoldDB" id="A0A0J1FUN7"/>
<dbReference type="PANTHER" id="PTHR22550">
    <property type="entry name" value="SPORE GERMINATION PROTEIN"/>
    <property type="match status" value="1"/>
</dbReference>
<gene>
    <name evidence="4" type="primary">gerBA_2</name>
    <name evidence="4" type="ORF">DEAC_c10980</name>
</gene>
<keyword evidence="5" id="KW-1185">Reference proteome</keyword>
<comment type="similarity">
    <text evidence="1">Belongs to the GerABKA family.</text>
</comment>
<dbReference type="Pfam" id="PF03323">
    <property type="entry name" value="GerA"/>
    <property type="match status" value="1"/>
</dbReference>
<dbReference type="PIRSF" id="PIRSF005690">
    <property type="entry name" value="GerBA"/>
    <property type="match status" value="1"/>
</dbReference>
<name>A0A0J1FUN7_9FIRM</name>
<reference evidence="4 5" key="1">
    <citation type="submission" date="2015-06" db="EMBL/GenBank/DDBJ databases">
        <title>Draft genome of the moderately acidophilic sulfate reducer Candidatus Desulfosporosinus acididurans strain M1.</title>
        <authorList>
            <person name="Poehlein A."/>
            <person name="Petzsch P."/>
            <person name="Johnson B.D."/>
            <person name="Schloemann M."/>
            <person name="Daniel R."/>
            <person name="Muehling M."/>
        </authorList>
    </citation>
    <scope>NUCLEOTIDE SEQUENCE [LARGE SCALE GENOMIC DNA]</scope>
    <source>
        <strain evidence="4 5">M1</strain>
    </source>
</reference>
<protein>
    <submittedName>
        <fullName evidence="4">Spore germination protein B1</fullName>
    </submittedName>
</protein>
<organism evidence="4 5">
    <name type="scientific">Desulfosporosinus acididurans</name>
    <dbReference type="NCBI Taxonomy" id="476652"/>
    <lineage>
        <taxon>Bacteria</taxon>
        <taxon>Bacillati</taxon>
        <taxon>Bacillota</taxon>
        <taxon>Clostridia</taxon>
        <taxon>Eubacteriales</taxon>
        <taxon>Desulfitobacteriaceae</taxon>
        <taxon>Desulfosporosinus</taxon>
    </lineage>
</organism>
<dbReference type="PATRIC" id="fig|476652.3.peg.1122"/>
<dbReference type="InterPro" id="IPR050768">
    <property type="entry name" value="UPF0353/GerABKA_families"/>
</dbReference>
<evidence type="ECO:0000256" key="3">
    <source>
        <dbReference type="SAM" id="Phobius"/>
    </source>
</evidence>
<evidence type="ECO:0000313" key="4">
    <source>
        <dbReference type="EMBL" id="KLU67154.1"/>
    </source>
</evidence>